<evidence type="ECO:0000256" key="1">
    <source>
        <dbReference type="ARBA" id="ARBA00005417"/>
    </source>
</evidence>
<dbReference type="OrthoDB" id="66620at2759"/>
<keyword evidence="3" id="KW-0029">Amino-acid transport</keyword>
<evidence type="ECO:0000313" key="6">
    <source>
        <dbReference type="Proteomes" id="UP000287033"/>
    </source>
</evidence>
<dbReference type="Proteomes" id="UP000287033">
    <property type="component" value="Unassembled WGS sequence"/>
</dbReference>
<dbReference type="PANTHER" id="PTHR43820:SF4">
    <property type="entry name" value="HIGH-AFFINITY BRANCHED-CHAIN AMINO ACID TRANSPORT ATP-BINDING PROTEIN LIVF"/>
    <property type="match status" value="1"/>
</dbReference>
<dbReference type="GO" id="GO:0005524">
    <property type="term" value="F:ATP binding"/>
    <property type="evidence" value="ECO:0007669"/>
    <property type="project" value="InterPro"/>
</dbReference>
<proteinExistence type="inferred from homology"/>
<protein>
    <recommendedName>
        <fullName evidence="4">ABC transporter domain-containing protein</fullName>
    </recommendedName>
</protein>
<feature type="non-terminal residue" evidence="5">
    <location>
        <position position="158"/>
    </location>
</feature>
<dbReference type="InterPro" id="IPR027417">
    <property type="entry name" value="P-loop_NTPase"/>
</dbReference>
<dbReference type="Gene3D" id="3.40.50.300">
    <property type="entry name" value="P-loop containing nucleotide triphosphate hydrolases"/>
    <property type="match status" value="1"/>
</dbReference>
<evidence type="ECO:0000259" key="4">
    <source>
        <dbReference type="Pfam" id="PF00005"/>
    </source>
</evidence>
<dbReference type="GO" id="GO:0015807">
    <property type="term" value="P:L-amino acid transport"/>
    <property type="evidence" value="ECO:0007669"/>
    <property type="project" value="TreeGrafter"/>
</dbReference>
<dbReference type="EMBL" id="BEZZ01269139">
    <property type="protein sequence ID" value="GCC49132.1"/>
    <property type="molecule type" value="Genomic_DNA"/>
</dbReference>
<evidence type="ECO:0000256" key="2">
    <source>
        <dbReference type="ARBA" id="ARBA00022448"/>
    </source>
</evidence>
<dbReference type="GO" id="GO:0016887">
    <property type="term" value="F:ATP hydrolysis activity"/>
    <property type="evidence" value="ECO:0007669"/>
    <property type="project" value="InterPro"/>
</dbReference>
<dbReference type="STRING" id="137246.A0A401U2M1"/>
<dbReference type="SUPFAM" id="SSF52540">
    <property type="entry name" value="P-loop containing nucleoside triphosphate hydrolases"/>
    <property type="match status" value="1"/>
</dbReference>
<dbReference type="InterPro" id="IPR003439">
    <property type="entry name" value="ABC_transporter-like_ATP-bd"/>
</dbReference>
<comment type="caution">
    <text evidence="5">The sequence shown here is derived from an EMBL/GenBank/DDBJ whole genome shotgun (WGS) entry which is preliminary data.</text>
</comment>
<sequence length="158" mass="17253">MIDGAGIAGAAPEDIARRGFSLVPEGRNVFGALTIEENLKVGTGMRADRRTIADDLDQIYQEFPMLAERRHTPAGMLSGGQQQMLVIGRALMAAPRIMAIDEPSLGLAPKIIDQVYEILLRLRALRKLTLLIVEQSSTRAMMTGGRMVLIRGGRIVLE</sequence>
<evidence type="ECO:0000256" key="3">
    <source>
        <dbReference type="ARBA" id="ARBA00022970"/>
    </source>
</evidence>
<gene>
    <name evidence="5" type="ORF">chiPu_0033676</name>
</gene>
<keyword evidence="2" id="KW-0813">Transport</keyword>
<dbReference type="InterPro" id="IPR052156">
    <property type="entry name" value="BCAA_Transport_ATP-bd_LivF"/>
</dbReference>
<reference evidence="5 6" key="1">
    <citation type="journal article" date="2018" name="Nat. Ecol. Evol.">
        <title>Shark genomes provide insights into elasmobranch evolution and the origin of vertebrates.</title>
        <authorList>
            <person name="Hara Y"/>
            <person name="Yamaguchi K"/>
            <person name="Onimaru K"/>
            <person name="Kadota M"/>
            <person name="Koyanagi M"/>
            <person name="Keeley SD"/>
            <person name="Tatsumi K"/>
            <person name="Tanaka K"/>
            <person name="Motone F"/>
            <person name="Kageyama Y"/>
            <person name="Nozu R"/>
            <person name="Adachi N"/>
            <person name="Nishimura O"/>
            <person name="Nakagawa R"/>
            <person name="Tanegashima C"/>
            <person name="Kiyatake I"/>
            <person name="Matsumoto R"/>
            <person name="Murakumo K"/>
            <person name="Nishida K"/>
            <person name="Terakita A"/>
            <person name="Kuratani S"/>
            <person name="Sato K"/>
            <person name="Hyodo S Kuraku.S."/>
        </authorList>
    </citation>
    <scope>NUCLEOTIDE SEQUENCE [LARGE SCALE GENOMIC DNA]</scope>
</reference>
<feature type="domain" description="ABC transporter" evidence="4">
    <location>
        <begin position="13"/>
        <end position="104"/>
    </location>
</feature>
<organism evidence="5 6">
    <name type="scientific">Chiloscyllium punctatum</name>
    <name type="common">Brownbanded bambooshark</name>
    <name type="synonym">Hemiscyllium punctatum</name>
    <dbReference type="NCBI Taxonomy" id="137246"/>
    <lineage>
        <taxon>Eukaryota</taxon>
        <taxon>Metazoa</taxon>
        <taxon>Chordata</taxon>
        <taxon>Craniata</taxon>
        <taxon>Vertebrata</taxon>
        <taxon>Chondrichthyes</taxon>
        <taxon>Elasmobranchii</taxon>
        <taxon>Galeomorphii</taxon>
        <taxon>Galeoidea</taxon>
        <taxon>Orectolobiformes</taxon>
        <taxon>Hemiscylliidae</taxon>
        <taxon>Chiloscyllium</taxon>
    </lineage>
</organism>
<dbReference type="GO" id="GO:0015658">
    <property type="term" value="F:branched-chain amino acid transmembrane transporter activity"/>
    <property type="evidence" value="ECO:0007669"/>
    <property type="project" value="TreeGrafter"/>
</dbReference>
<dbReference type="AlphaFoldDB" id="A0A401U2M1"/>
<keyword evidence="6" id="KW-1185">Reference proteome</keyword>
<evidence type="ECO:0000313" key="5">
    <source>
        <dbReference type="EMBL" id="GCC49132.1"/>
    </source>
</evidence>
<comment type="similarity">
    <text evidence="1">Belongs to the ABC transporter superfamily.</text>
</comment>
<dbReference type="PANTHER" id="PTHR43820">
    <property type="entry name" value="HIGH-AFFINITY BRANCHED-CHAIN AMINO ACID TRANSPORT ATP-BINDING PROTEIN LIVF"/>
    <property type="match status" value="1"/>
</dbReference>
<accession>A0A401U2M1</accession>
<name>A0A401U2M1_CHIPU</name>
<dbReference type="Pfam" id="PF00005">
    <property type="entry name" value="ABC_tran"/>
    <property type="match status" value="1"/>
</dbReference>